<proteinExistence type="predicted"/>
<feature type="non-terminal residue" evidence="2">
    <location>
        <position position="57"/>
    </location>
</feature>
<dbReference type="AlphaFoldDB" id="A0A0J7K9Y7"/>
<dbReference type="Proteomes" id="UP000036403">
    <property type="component" value="Unassembled WGS sequence"/>
</dbReference>
<dbReference type="STRING" id="67767.A0A0J7K9Y7"/>
<reference evidence="2 3" key="1">
    <citation type="submission" date="2015-04" db="EMBL/GenBank/DDBJ databases">
        <title>Lasius niger genome sequencing.</title>
        <authorList>
            <person name="Konorov E.A."/>
            <person name="Nikitin M.A."/>
            <person name="Kirill M.V."/>
            <person name="Chang P."/>
        </authorList>
    </citation>
    <scope>NUCLEOTIDE SEQUENCE [LARGE SCALE GENOMIC DNA]</scope>
    <source>
        <tissue evidence="2">Whole</tissue>
    </source>
</reference>
<feature type="compositionally biased region" description="Basic and acidic residues" evidence="1">
    <location>
        <begin position="37"/>
        <end position="46"/>
    </location>
</feature>
<protein>
    <submittedName>
        <fullName evidence="2">Disks large-associated protein 5</fullName>
    </submittedName>
</protein>
<evidence type="ECO:0000313" key="3">
    <source>
        <dbReference type="Proteomes" id="UP000036403"/>
    </source>
</evidence>
<feature type="region of interest" description="Disordered" evidence="1">
    <location>
        <begin position="37"/>
        <end position="57"/>
    </location>
</feature>
<evidence type="ECO:0000313" key="2">
    <source>
        <dbReference type="EMBL" id="KMQ87064.1"/>
    </source>
</evidence>
<dbReference type="PaxDb" id="67767-A0A0J7K9Y7"/>
<sequence length="57" mass="6708">MSEFKQQYKNPRPGFGHVDHSRILRAYKHVESRKEVRTQAFHDNRNLQDVSVASPQS</sequence>
<accession>A0A0J7K9Y7</accession>
<organism evidence="2 3">
    <name type="scientific">Lasius niger</name>
    <name type="common">Black garden ant</name>
    <dbReference type="NCBI Taxonomy" id="67767"/>
    <lineage>
        <taxon>Eukaryota</taxon>
        <taxon>Metazoa</taxon>
        <taxon>Ecdysozoa</taxon>
        <taxon>Arthropoda</taxon>
        <taxon>Hexapoda</taxon>
        <taxon>Insecta</taxon>
        <taxon>Pterygota</taxon>
        <taxon>Neoptera</taxon>
        <taxon>Endopterygota</taxon>
        <taxon>Hymenoptera</taxon>
        <taxon>Apocrita</taxon>
        <taxon>Aculeata</taxon>
        <taxon>Formicoidea</taxon>
        <taxon>Formicidae</taxon>
        <taxon>Formicinae</taxon>
        <taxon>Lasius</taxon>
        <taxon>Lasius</taxon>
    </lineage>
</organism>
<name>A0A0J7K9Y7_LASNI</name>
<dbReference type="EMBL" id="LBMM01011042">
    <property type="protein sequence ID" value="KMQ87064.1"/>
    <property type="molecule type" value="Genomic_DNA"/>
</dbReference>
<keyword evidence="3" id="KW-1185">Reference proteome</keyword>
<feature type="region of interest" description="Disordered" evidence="1">
    <location>
        <begin position="1"/>
        <end position="20"/>
    </location>
</feature>
<comment type="caution">
    <text evidence="2">The sequence shown here is derived from an EMBL/GenBank/DDBJ whole genome shotgun (WGS) entry which is preliminary data.</text>
</comment>
<feature type="compositionally biased region" description="Polar residues" evidence="1">
    <location>
        <begin position="47"/>
        <end position="57"/>
    </location>
</feature>
<evidence type="ECO:0000256" key="1">
    <source>
        <dbReference type="SAM" id="MobiDB-lite"/>
    </source>
</evidence>
<gene>
    <name evidence="2" type="ORF">RF55_13767</name>
</gene>